<dbReference type="EMBL" id="CYRY02045918">
    <property type="protein sequence ID" value="VCX41439.1"/>
    <property type="molecule type" value="Genomic_DNA"/>
</dbReference>
<protein>
    <submittedName>
        <fullName evidence="1">Uncharacterized protein</fullName>
    </submittedName>
</protein>
<dbReference type="AlphaFoldDB" id="A0A9X9Q9Z2"/>
<evidence type="ECO:0000313" key="2">
    <source>
        <dbReference type="Proteomes" id="UP000269945"/>
    </source>
</evidence>
<name>A0A9X9Q9Z2_GULGU</name>
<sequence>VAASDAPSARRHLQSRLQHRLPELEKPFKAPHSELSCAPVFAQGVGSTGRGILNDI</sequence>
<dbReference type="Proteomes" id="UP000269945">
    <property type="component" value="Unassembled WGS sequence"/>
</dbReference>
<organism evidence="1 2">
    <name type="scientific">Gulo gulo</name>
    <name type="common">Wolverine</name>
    <name type="synonym">Gluton</name>
    <dbReference type="NCBI Taxonomy" id="48420"/>
    <lineage>
        <taxon>Eukaryota</taxon>
        <taxon>Metazoa</taxon>
        <taxon>Chordata</taxon>
        <taxon>Craniata</taxon>
        <taxon>Vertebrata</taxon>
        <taxon>Euteleostomi</taxon>
        <taxon>Mammalia</taxon>
        <taxon>Eutheria</taxon>
        <taxon>Laurasiatheria</taxon>
        <taxon>Carnivora</taxon>
        <taxon>Caniformia</taxon>
        <taxon>Musteloidea</taxon>
        <taxon>Mustelidae</taxon>
        <taxon>Guloninae</taxon>
        <taxon>Gulo</taxon>
    </lineage>
</organism>
<gene>
    <name evidence="1" type="ORF">BN2614_LOCUS1</name>
</gene>
<evidence type="ECO:0000313" key="1">
    <source>
        <dbReference type="EMBL" id="VCX41439.1"/>
    </source>
</evidence>
<accession>A0A9X9Q9Z2</accession>
<proteinExistence type="predicted"/>
<reference evidence="1 2" key="1">
    <citation type="submission" date="2018-10" db="EMBL/GenBank/DDBJ databases">
        <authorList>
            <person name="Ekblom R."/>
            <person name="Jareborg N."/>
        </authorList>
    </citation>
    <scope>NUCLEOTIDE SEQUENCE [LARGE SCALE GENOMIC DNA]</scope>
    <source>
        <tissue evidence="1">Muscle</tissue>
    </source>
</reference>
<feature type="non-terminal residue" evidence="1">
    <location>
        <position position="56"/>
    </location>
</feature>
<comment type="caution">
    <text evidence="1">The sequence shown here is derived from an EMBL/GenBank/DDBJ whole genome shotgun (WGS) entry which is preliminary data.</text>
</comment>
<keyword evidence="2" id="KW-1185">Reference proteome</keyword>